<evidence type="ECO:0000256" key="13">
    <source>
        <dbReference type="HAMAP-Rule" id="MF_00204"/>
    </source>
</evidence>
<comment type="subunit">
    <text evidence="11 13 14">Forms a heterotetramer with UvrA during the search for lesions. Interacts with UvrC in an incision complex.</text>
</comment>
<dbReference type="GO" id="GO:0005737">
    <property type="term" value="C:cytoplasm"/>
    <property type="evidence" value="ECO:0007669"/>
    <property type="project" value="UniProtKB-SubCell"/>
</dbReference>
<evidence type="ECO:0000313" key="19">
    <source>
        <dbReference type="Proteomes" id="UP000230859"/>
    </source>
</evidence>
<accession>A0A2H0LLY7</accession>
<evidence type="ECO:0000259" key="16">
    <source>
        <dbReference type="PROSITE" id="PS51192"/>
    </source>
</evidence>
<dbReference type="GO" id="GO:0005524">
    <property type="term" value="F:ATP binding"/>
    <property type="evidence" value="ECO:0007669"/>
    <property type="project" value="UniProtKB-UniRule"/>
</dbReference>
<dbReference type="InterPro" id="IPR006935">
    <property type="entry name" value="Helicase/UvrB_N"/>
</dbReference>
<dbReference type="SUPFAM" id="SSF46600">
    <property type="entry name" value="C-terminal UvrC-binding domain of UvrB"/>
    <property type="match status" value="1"/>
</dbReference>
<dbReference type="Pfam" id="PF02151">
    <property type="entry name" value="UVR"/>
    <property type="match status" value="1"/>
</dbReference>
<evidence type="ECO:0000256" key="2">
    <source>
        <dbReference type="ARBA" id="ARBA00008533"/>
    </source>
</evidence>
<keyword evidence="6 13" id="KW-0228">DNA excision</keyword>
<dbReference type="InterPro" id="IPR024759">
    <property type="entry name" value="UvrB_YAD/RRR_dom"/>
</dbReference>
<dbReference type="AlphaFoldDB" id="A0A2H0LLY7"/>
<dbReference type="GO" id="GO:0009380">
    <property type="term" value="C:excinuclease repair complex"/>
    <property type="evidence" value="ECO:0007669"/>
    <property type="project" value="InterPro"/>
</dbReference>
<keyword evidence="9 13" id="KW-0234">DNA repair</keyword>
<dbReference type="Pfam" id="PF04851">
    <property type="entry name" value="ResIII"/>
    <property type="match status" value="1"/>
</dbReference>
<dbReference type="GO" id="GO:0006289">
    <property type="term" value="P:nucleotide-excision repair"/>
    <property type="evidence" value="ECO:0007669"/>
    <property type="project" value="UniProtKB-UniRule"/>
</dbReference>
<sequence>MQSPFQLISTMKPMGDQPQAIDQLVKGVLQNKKEQVLMGVTGSGKTFTMAHLIQKIGRPTLVISHNKTLAAQLYSEFKEFFPNNAVEYFVSYYDYYQPEAYVPHTDTYIEKDASINDDLDRLRLAATSAALSREDTIIVSSVSCIYGLGSPEDWQGLLVQAHVGEALERDDFLRSLIAIQYERKDTDFKRGSFRVRGETVDFFPSYGEHPYRIQFTDDTIGSITLLDRANYKAVQSLSKLAIYPAKHFVTTSDRLVGAIKSIEAELGQHIKYLIQQGKDLEAKRLESRTRYDMEMLREVGYCAGIENYSRHLSGRTPGSKPYTFIDYMPKGFLTMIDESHQTIPQLRGMYNGDLSRKKVLVEHGFRLPSALDNRPLNFQEFEKVIGQIVYVSATPGPYEMTRQDQVVEQIIRPTGLMDPEIMVRPTEGQIDFLIAEIKACTKKKERVLITTLTKRMAEDLSRYLKEIGVRVHYIHSEFDAFERVEILRDLRLNKYDCLVGINLLREGLDLPEVALVAILDADKEGFLRSDVSLIQIAGRAARHVKGRVIMFADKVTDSMKRAIEETSRRRKIQAKYNEENHVTPESIQKEIRTGIERWKQAEALTLEVIGEGKDLHEVKAQITYLYDRMARASSALDFEKAACLRDQIKQLEKEHRLQKESVFKKNVKSYPPGDR</sequence>
<dbReference type="GO" id="GO:0009381">
    <property type="term" value="F:excinuclease ABC activity"/>
    <property type="evidence" value="ECO:0007669"/>
    <property type="project" value="UniProtKB-UniRule"/>
</dbReference>
<dbReference type="GO" id="GO:0009432">
    <property type="term" value="P:SOS response"/>
    <property type="evidence" value="ECO:0007669"/>
    <property type="project" value="UniProtKB-UniRule"/>
</dbReference>
<dbReference type="NCBIfam" id="NF003673">
    <property type="entry name" value="PRK05298.1"/>
    <property type="match status" value="1"/>
</dbReference>
<evidence type="ECO:0000256" key="7">
    <source>
        <dbReference type="ARBA" id="ARBA00022840"/>
    </source>
</evidence>
<evidence type="ECO:0000256" key="14">
    <source>
        <dbReference type="RuleBase" id="RU003587"/>
    </source>
</evidence>
<dbReference type="HAMAP" id="MF_00204">
    <property type="entry name" value="UvrB"/>
    <property type="match status" value="1"/>
</dbReference>
<dbReference type="Pfam" id="PF12344">
    <property type="entry name" value="UvrB"/>
    <property type="match status" value="1"/>
</dbReference>
<keyword evidence="8 13" id="KW-0267">Excision nuclease</keyword>
<dbReference type="PANTHER" id="PTHR24029">
    <property type="entry name" value="UVRABC SYSTEM PROTEIN B"/>
    <property type="match status" value="1"/>
</dbReference>
<dbReference type="NCBIfam" id="TIGR00631">
    <property type="entry name" value="uvrb"/>
    <property type="match status" value="1"/>
</dbReference>
<feature type="domain" description="UVR" evidence="15">
    <location>
        <begin position="619"/>
        <end position="654"/>
    </location>
</feature>
<name>A0A2H0LLY7_9BACT</name>
<evidence type="ECO:0000256" key="9">
    <source>
        <dbReference type="ARBA" id="ARBA00023204"/>
    </source>
</evidence>
<evidence type="ECO:0000256" key="8">
    <source>
        <dbReference type="ARBA" id="ARBA00022881"/>
    </source>
</evidence>
<dbReference type="InterPro" id="IPR014001">
    <property type="entry name" value="Helicase_ATP-bd"/>
</dbReference>
<evidence type="ECO:0000313" key="18">
    <source>
        <dbReference type="EMBL" id="PIQ85433.1"/>
    </source>
</evidence>
<comment type="similarity">
    <text evidence="2 13 14">Belongs to the UvrB family.</text>
</comment>
<dbReference type="InterPro" id="IPR041471">
    <property type="entry name" value="UvrB_inter"/>
</dbReference>
<keyword evidence="3 13" id="KW-0963">Cytoplasm</keyword>
<feature type="domain" description="Helicase C-terminal" evidence="17">
    <location>
        <begin position="429"/>
        <end position="591"/>
    </location>
</feature>
<feature type="domain" description="Helicase ATP-binding" evidence="16">
    <location>
        <begin position="26"/>
        <end position="181"/>
    </location>
</feature>
<evidence type="ECO:0000259" key="17">
    <source>
        <dbReference type="PROSITE" id="PS51194"/>
    </source>
</evidence>
<dbReference type="InterPro" id="IPR001650">
    <property type="entry name" value="Helicase_C-like"/>
</dbReference>
<dbReference type="Pfam" id="PF00271">
    <property type="entry name" value="Helicase_C"/>
    <property type="match status" value="1"/>
</dbReference>
<keyword evidence="7 13" id="KW-0067">ATP-binding</keyword>
<evidence type="ECO:0000256" key="4">
    <source>
        <dbReference type="ARBA" id="ARBA00022741"/>
    </source>
</evidence>
<feature type="short sequence motif" description="Beta-hairpin" evidence="13">
    <location>
        <begin position="92"/>
        <end position="115"/>
    </location>
</feature>
<dbReference type="SUPFAM" id="SSF52540">
    <property type="entry name" value="P-loop containing nucleoside triphosphate hydrolases"/>
    <property type="match status" value="2"/>
</dbReference>
<dbReference type="Proteomes" id="UP000230859">
    <property type="component" value="Unassembled WGS sequence"/>
</dbReference>
<evidence type="ECO:0000256" key="11">
    <source>
        <dbReference type="ARBA" id="ARBA00026033"/>
    </source>
</evidence>
<dbReference type="CDD" id="cd17916">
    <property type="entry name" value="DEXHc_UvrB"/>
    <property type="match status" value="1"/>
</dbReference>
<dbReference type="GO" id="GO:0003677">
    <property type="term" value="F:DNA binding"/>
    <property type="evidence" value="ECO:0007669"/>
    <property type="project" value="UniProtKB-UniRule"/>
</dbReference>
<dbReference type="GO" id="GO:0016887">
    <property type="term" value="F:ATP hydrolysis activity"/>
    <property type="evidence" value="ECO:0007669"/>
    <property type="project" value="InterPro"/>
</dbReference>
<dbReference type="Gene3D" id="3.40.50.300">
    <property type="entry name" value="P-loop containing nucleotide triphosphate hydrolases"/>
    <property type="match status" value="3"/>
</dbReference>
<dbReference type="PROSITE" id="PS50151">
    <property type="entry name" value="UVR"/>
    <property type="match status" value="1"/>
</dbReference>
<organism evidence="18 19">
    <name type="scientific">Candidatus Abzuiibacterium crystallinum</name>
    <dbReference type="NCBI Taxonomy" id="1974748"/>
    <lineage>
        <taxon>Bacteria</taxon>
        <taxon>Pseudomonadati</taxon>
        <taxon>Candidatus Omnitrophota</taxon>
        <taxon>Candidatus Abzuiibacterium</taxon>
    </lineage>
</organism>
<dbReference type="InterPro" id="IPR004807">
    <property type="entry name" value="UvrB"/>
</dbReference>
<gene>
    <name evidence="13" type="primary">uvrB</name>
    <name evidence="18" type="ORF">COV74_08940</name>
</gene>
<dbReference type="CDD" id="cd18790">
    <property type="entry name" value="SF2_C_UvrB"/>
    <property type="match status" value="1"/>
</dbReference>
<keyword evidence="4 13" id="KW-0547">Nucleotide-binding</keyword>
<evidence type="ECO:0000256" key="1">
    <source>
        <dbReference type="ARBA" id="ARBA00004496"/>
    </source>
</evidence>
<evidence type="ECO:0000256" key="5">
    <source>
        <dbReference type="ARBA" id="ARBA00022763"/>
    </source>
</evidence>
<evidence type="ECO:0000259" key="15">
    <source>
        <dbReference type="PROSITE" id="PS50151"/>
    </source>
</evidence>
<evidence type="ECO:0000256" key="12">
    <source>
        <dbReference type="ARBA" id="ARBA00029504"/>
    </source>
</evidence>
<dbReference type="InterPro" id="IPR036876">
    <property type="entry name" value="UVR_dom_sf"/>
</dbReference>
<dbReference type="SMART" id="SM00490">
    <property type="entry name" value="HELICc"/>
    <property type="match status" value="1"/>
</dbReference>
<keyword evidence="10 13" id="KW-0742">SOS response</keyword>
<dbReference type="EMBL" id="PCVY01000066">
    <property type="protein sequence ID" value="PIQ85433.1"/>
    <property type="molecule type" value="Genomic_DNA"/>
</dbReference>
<reference evidence="18 19" key="1">
    <citation type="submission" date="2017-09" db="EMBL/GenBank/DDBJ databases">
        <title>Depth-based differentiation of microbial function through sediment-hosted aquifers and enrichment of novel symbionts in the deep terrestrial subsurface.</title>
        <authorList>
            <person name="Probst A.J."/>
            <person name="Ladd B."/>
            <person name="Jarett J.K."/>
            <person name="Geller-Mcgrath D.E."/>
            <person name="Sieber C.M."/>
            <person name="Emerson J.B."/>
            <person name="Anantharaman K."/>
            <person name="Thomas B.C."/>
            <person name="Malmstrom R."/>
            <person name="Stieglmeier M."/>
            <person name="Klingl A."/>
            <person name="Woyke T."/>
            <person name="Ryan C.M."/>
            <person name="Banfield J.F."/>
        </authorList>
    </citation>
    <scope>NUCLEOTIDE SEQUENCE [LARGE SCALE GENOMIC DNA]</scope>
    <source>
        <strain evidence="18">CG11_big_fil_rev_8_21_14_0_20_45_26</strain>
    </source>
</reference>
<evidence type="ECO:0000256" key="3">
    <source>
        <dbReference type="ARBA" id="ARBA00022490"/>
    </source>
</evidence>
<dbReference type="PROSITE" id="PS51194">
    <property type="entry name" value="HELICASE_CTER"/>
    <property type="match status" value="1"/>
</dbReference>
<comment type="caution">
    <text evidence="18">The sequence shown here is derived from an EMBL/GenBank/DDBJ whole genome shotgun (WGS) entry which is preliminary data.</text>
</comment>
<dbReference type="InterPro" id="IPR001943">
    <property type="entry name" value="UVR_dom"/>
</dbReference>
<dbReference type="Pfam" id="PF17757">
    <property type="entry name" value="UvrB_inter"/>
    <property type="match status" value="1"/>
</dbReference>
<feature type="binding site" evidence="13">
    <location>
        <begin position="39"/>
        <end position="46"/>
    </location>
    <ligand>
        <name>ATP</name>
        <dbReference type="ChEBI" id="CHEBI:30616"/>
    </ligand>
</feature>
<comment type="subcellular location">
    <subcellularLocation>
        <location evidence="1 13 14">Cytoplasm</location>
    </subcellularLocation>
</comment>
<evidence type="ECO:0000256" key="6">
    <source>
        <dbReference type="ARBA" id="ARBA00022769"/>
    </source>
</evidence>
<evidence type="ECO:0000256" key="10">
    <source>
        <dbReference type="ARBA" id="ARBA00023236"/>
    </source>
</evidence>
<comment type="domain">
    <text evidence="13">The beta-hairpin motif is involved in DNA binding.</text>
</comment>
<proteinExistence type="inferred from homology"/>
<dbReference type="SMART" id="SM00487">
    <property type="entry name" value="DEXDc"/>
    <property type="match status" value="1"/>
</dbReference>
<comment type="function">
    <text evidence="13">The UvrABC repair system catalyzes the recognition and processing of DNA lesions. A damage recognition complex composed of 2 UvrA and 2 UvrB subunits scans DNA for abnormalities. Upon binding of the UvrA(2)B(2) complex to a putative damaged site, the DNA wraps around one UvrB monomer. DNA wrap is dependent on ATP binding by UvrB and probably causes local melting of the DNA helix, facilitating insertion of UvrB beta-hairpin between the DNA strands. Then UvrB probes one DNA strand for the presence of a lesion. If a lesion is found the UvrA subunits dissociate and the UvrB-DNA preincision complex is formed. This complex is subsequently bound by UvrC and the second UvrB is released. If no lesion is found, the DNA wraps around the other UvrB subunit that will check the other stand for damage.</text>
</comment>
<dbReference type="PANTHER" id="PTHR24029:SF0">
    <property type="entry name" value="UVRABC SYSTEM PROTEIN B"/>
    <property type="match status" value="1"/>
</dbReference>
<dbReference type="Gene3D" id="4.10.860.10">
    <property type="entry name" value="UVR domain"/>
    <property type="match status" value="1"/>
</dbReference>
<dbReference type="InterPro" id="IPR027417">
    <property type="entry name" value="P-loop_NTPase"/>
</dbReference>
<protein>
    <recommendedName>
        <fullName evidence="12 13">UvrABC system protein B</fullName>
        <shortName evidence="13">Protein UvrB</shortName>
    </recommendedName>
    <alternativeName>
        <fullName evidence="13">Excinuclease ABC subunit B</fullName>
    </alternativeName>
</protein>
<dbReference type="PROSITE" id="PS51192">
    <property type="entry name" value="HELICASE_ATP_BIND_1"/>
    <property type="match status" value="1"/>
</dbReference>
<keyword evidence="5 13" id="KW-0227">DNA damage</keyword>